<dbReference type="InterPro" id="IPR036163">
    <property type="entry name" value="HMA_dom_sf"/>
</dbReference>
<dbReference type="Pfam" id="PF00122">
    <property type="entry name" value="E1-E2_ATPase"/>
    <property type="match status" value="1"/>
</dbReference>
<keyword evidence="13" id="KW-0406">Ion transport</keyword>
<dbReference type="PROSITE" id="PS50846">
    <property type="entry name" value="HMA_2"/>
    <property type="match status" value="1"/>
</dbReference>
<keyword evidence="10" id="KW-0460">Magnesium</keyword>
<dbReference type="InterPro" id="IPR059000">
    <property type="entry name" value="ATPase_P-type_domA"/>
</dbReference>
<keyword evidence="9 15" id="KW-0067">ATP-binding</keyword>
<dbReference type="SUPFAM" id="SSF56784">
    <property type="entry name" value="HAD-like"/>
    <property type="match status" value="1"/>
</dbReference>
<evidence type="ECO:0000259" key="16">
    <source>
        <dbReference type="PROSITE" id="PS50846"/>
    </source>
</evidence>
<dbReference type="Gene3D" id="3.40.50.1000">
    <property type="entry name" value="HAD superfamily/HAD-like"/>
    <property type="match status" value="1"/>
</dbReference>
<keyword evidence="8 15" id="KW-0547">Nucleotide-binding</keyword>
<dbReference type="InterPro" id="IPR018303">
    <property type="entry name" value="ATPase_P-typ_P_site"/>
</dbReference>
<feature type="transmembrane region" description="Helical" evidence="15">
    <location>
        <begin position="694"/>
        <end position="715"/>
    </location>
</feature>
<keyword evidence="4 15" id="KW-1003">Cell membrane</keyword>
<dbReference type="InterPro" id="IPR008250">
    <property type="entry name" value="ATPase_P-typ_transduc_dom_A_sf"/>
</dbReference>
<feature type="transmembrane region" description="Helical" evidence="15">
    <location>
        <begin position="369"/>
        <end position="400"/>
    </location>
</feature>
<evidence type="ECO:0000256" key="12">
    <source>
        <dbReference type="ARBA" id="ARBA00022989"/>
    </source>
</evidence>
<dbReference type="NCBIfam" id="TIGR01494">
    <property type="entry name" value="ATPase_P-type"/>
    <property type="match status" value="2"/>
</dbReference>
<keyword evidence="11" id="KW-1278">Translocase</keyword>
<dbReference type="Proteomes" id="UP001595604">
    <property type="component" value="Unassembled WGS sequence"/>
</dbReference>
<evidence type="ECO:0000256" key="2">
    <source>
        <dbReference type="ARBA" id="ARBA00006024"/>
    </source>
</evidence>
<comment type="similarity">
    <text evidence="2 15">Belongs to the cation transport ATPase (P-type) (TC 3.A.3) family. Type IB subfamily.</text>
</comment>
<dbReference type="Gene3D" id="2.70.150.10">
    <property type="entry name" value="Calcium-transporting ATPase, cytoplasmic transduction domain A"/>
    <property type="match status" value="1"/>
</dbReference>
<dbReference type="PRINTS" id="PR00943">
    <property type="entry name" value="CUATPASE"/>
</dbReference>
<dbReference type="NCBIfam" id="TIGR01511">
    <property type="entry name" value="ATPase-IB1_Cu"/>
    <property type="match status" value="1"/>
</dbReference>
<dbReference type="InterPro" id="IPR017969">
    <property type="entry name" value="Heavy-metal-associated_CS"/>
</dbReference>
<feature type="transmembrane region" description="Helical" evidence="15">
    <location>
        <begin position="162"/>
        <end position="180"/>
    </location>
</feature>
<evidence type="ECO:0000256" key="10">
    <source>
        <dbReference type="ARBA" id="ARBA00022842"/>
    </source>
</evidence>
<feature type="transmembrane region" description="Helical" evidence="15">
    <location>
        <begin position="186"/>
        <end position="204"/>
    </location>
</feature>
<accession>A0ABV7IYT2</accession>
<feature type="transmembrane region" description="Helical" evidence="15">
    <location>
        <begin position="342"/>
        <end position="363"/>
    </location>
</feature>
<dbReference type="NCBIfam" id="TIGR01525">
    <property type="entry name" value="ATPase-IB_hvy"/>
    <property type="match status" value="1"/>
</dbReference>
<keyword evidence="6 15" id="KW-0812">Transmembrane</keyword>
<evidence type="ECO:0000256" key="5">
    <source>
        <dbReference type="ARBA" id="ARBA00022553"/>
    </source>
</evidence>
<dbReference type="InterPro" id="IPR006121">
    <property type="entry name" value="HMA_dom"/>
</dbReference>
<evidence type="ECO:0000256" key="11">
    <source>
        <dbReference type="ARBA" id="ARBA00022967"/>
    </source>
</evidence>
<comment type="subcellular location">
    <subcellularLocation>
        <location evidence="1">Cell membrane</location>
        <topology evidence="1">Multi-pass membrane protein</topology>
    </subcellularLocation>
</comment>
<keyword evidence="5" id="KW-0597">Phosphoprotein</keyword>
<feature type="transmembrane region" description="Helical" evidence="15">
    <location>
        <begin position="128"/>
        <end position="150"/>
    </location>
</feature>
<dbReference type="SUPFAM" id="SSF81653">
    <property type="entry name" value="Calcium ATPase, transduction domain A"/>
    <property type="match status" value="1"/>
</dbReference>
<feature type="transmembrane region" description="Helical" evidence="15">
    <location>
        <begin position="672"/>
        <end position="688"/>
    </location>
</feature>
<gene>
    <name evidence="17" type="ORF">ACFOD9_14115</name>
</gene>
<keyword evidence="12 15" id="KW-1133">Transmembrane helix</keyword>
<dbReference type="Gene3D" id="3.40.1110.10">
    <property type="entry name" value="Calcium-transporting ATPase, cytoplasmic domain N"/>
    <property type="match status" value="1"/>
</dbReference>
<evidence type="ECO:0000313" key="18">
    <source>
        <dbReference type="Proteomes" id="UP001595604"/>
    </source>
</evidence>
<evidence type="ECO:0000256" key="14">
    <source>
        <dbReference type="ARBA" id="ARBA00023136"/>
    </source>
</evidence>
<reference evidence="18" key="1">
    <citation type="journal article" date="2019" name="Int. J. Syst. Evol. Microbiol.">
        <title>The Global Catalogue of Microorganisms (GCM) 10K type strain sequencing project: providing services to taxonomists for standard genome sequencing and annotation.</title>
        <authorList>
            <consortium name="The Broad Institute Genomics Platform"/>
            <consortium name="The Broad Institute Genome Sequencing Center for Infectious Disease"/>
            <person name="Wu L."/>
            <person name="Ma J."/>
        </authorList>
    </citation>
    <scope>NUCLEOTIDE SEQUENCE [LARGE SCALE GENOMIC DNA]</scope>
    <source>
        <strain evidence="18">KCTC 42984</strain>
    </source>
</reference>
<dbReference type="InterPro" id="IPR001757">
    <property type="entry name" value="P_typ_ATPase"/>
</dbReference>
<dbReference type="EMBL" id="JBHRTQ010000013">
    <property type="protein sequence ID" value="MFC3175392.1"/>
    <property type="molecule type" value="Genomic_DNA"/>
</dbReference>
<dbReference type="PANTHER" id="PTHR43520:SF5">
    <property type="entry name" value="CATION-TRANSPORTING P-TYPE ATPASE-RELATED"/>
    <property type="match status" value="1"/>
</dbReference>
<proteinExistence type="inferred from homology"/>
<dbReference type="InterPro" id="IPR023298">
    <property type="entry name" value="ATPase_P-typ_TM_dom_sf"/>
</dbReference>
<comment type="caution">
    <text evidence="17">The sequence shown here is derived from an EMBL/GenBank/DDBJ whole genome shotgun (WGS) entry which is preliminary data.</text>
</comment>
<evidence type="ECO:0000256" key="9">
    <source>
        <dbReference type="ARBA" id="ARBA00022840"/>
    </source>
</evidence>
<keyword evidence="3" id="KW-0813">Transport</keyword>
<dbReference type="PANTHER" id="PTHR43520">
    <property type="entry name" value="ATP7, ISOFORM B"/>
    <property type="match status" value="1"/>
</dbReference>
<feature type="domain" description="HMA" evidence="16">
    <location>
        <begin position="12"/>
        <end position="77"/>
    </location>
</feature>
<sequence>MSIAAESRAAQERTVLIVPGMHCAGCMAKVERGLGAVAGVSAARVNLTARQVSVAHDAGVTTPALVDALAALGFPAQPRADELAPPPSAVKPLLAPLGVAGFAAMNVMLLSVSIWSGADGATRELFHWLSAAIGIPAIAYAGRVFFASAWGALKHGRTNMDVPISIGVTLATVLSLYETVTGGADAWFDGTLMLLLFLLAGRALDAAMRDKARAGVDALLRQAAPGALVVGRDASVEWIAAHELVPGMVMRVAAGERLAADGEIVSGLSRVDNSLLTGESAPVAVGLGGTVHAGTLNLDGAIDVRVTAAGQGTTLAEIAKLMDASGQARSRYVRIADRASRLYAPAVHTLAALSFAGWMIAGAGLHQSLVIAIAVLIITCPCALGLAVPVAQVVACGALMKRGIMVKDGSALERLAGVDRALLDKTGTLTLGRPVPDPAVLDALDGQAAGVALALASHSRHPLSRALVEALAARGIRAADLADVAEEPGLGIRGTWAGKAAALRRPGEGSGAAIGSAAGSGAGGGMATALDIAGQPVWLIPFADRVRPDADEALADLARLGVEASILSGDNGVAVGEVARSTGLTAQASASPIDKRDAIARLQGAGRKVLMAGDGLNDGPALAAADASIAPGTASDVGRQAADFVFLGDSLDALPRAVRAARRTMAVVRENFALAIGYNVLAVPLAMAGKVTPLIAAAAMSLSSLIVIANSLRLARAAR</sequence>
<evidence type="ECO:0000256" key="4">
    <source>
        <dbReference type="ARBA" id="ARBA00022475"/>
    </source>
</evidence>
<dbReference type="CDD" id="cd00371">
    <property type="entry name" value="HMA"/>
    <property type="match status" value="1"/>
</dbReference>
<name>A0ABV7IYT2_9SPHN</name>
<evidence type="ECO:0000256" key="3">
    <source>
        <dbReference type="ARBA" id="ARBA00022448"/>
    </source>
</evidence>
<evidence type="ECO:0000256" key="6">
    <source>
        <dbReference type="ARBA" id="ARBA00022692"/>
    </source>
</evidence>
<dbReference type="PRINTS" id="PR00119">
    <property type="entry name" value="CATATPASE"/>
</dbReference>
<organism evidence="17 18">
    <name type="scientific">Novosphingobium bradum</name>
    <dbReference type="NCBI Taxonomy" id="1737444"/>
    <lineage>
        <taxon>Bacteria</taxon>
        <taxon>Pseudomonadati</taxon>
        <taxon>Pseudomonadota</taxon>
        <taxon>Alphaproteobacteria</taxon>
        <taxon>Sphingomonadales</taxon>
        <taxon>Sphingomonadaceae</taxon>
        <taxon>Novosphingobium</taxon>
    </lineage>
</organism>
<keyword evidence="14 15" id="KW-0472">Membrane</keyword>
<dbReference type="Gene3D" id="3.30.70.100">
    <property type="match status" value="1"/>
</dbReference>
<dbReference type="Pfam" id="PF00702">
    <property type="entry name" value="Hydrolase"/>
    <property type="match status" value="1"/>
</dbReference>
<evidence type="ECO:0000256" key="15">
    <source>
        <dbReference type="RuleBase" id="RU362081"/>
    </source>
</evidence>
<dbReference type="InterPro" id="IPR023299">
    <property type="entry name" value="ATPase_P-typ_cyto_dom_N"/>
</dbReference>
<dbReference type="SUPFAM" id="SSF81665">
    <property type="entry name" value="Calcium ATPase, transmembrane domain M"/>
    <property type="match status" value="1"/>
</dbReference>
<evidence type="ECO:0000256" key="13">
    <source>
        <dbReference type="ARBA" id="ARBA00023065"/>
    </source>
</evidence>
<dbReference type="PROSITE" id="PS00154">
    <property type="entry name" value="ATPASE_E1_E2"/>
    <property type="match status" value="1"/>
</dbReference>
<dbReference type="PROSITE" id="PS01047">
    <property type="entry name" value="HMA_1"/>
    <property type="match status" value="1"/>
</dbReference>
<dbReference type="SUPFAM" id="SSF55008">
    <property type="entry name" value="HMA, heavy metal-associated domain"/>
    <property type="match status" value="1"/>
</dbReference>
<protein>
    <submittedName>
        <fullName evidence="17">Heavy metal translocating P-type ATPase</fullName>
    </submittedName>
</protein>
<dbReference type="InterPro" id="IPR023214">
    <property type="entry name" value="HAD_sf"/>
</dbReference>
<feature type="transmembrane region" description="Helical" evidence="15">
    <location>
        <begin position="93"/>
        <end position="116"/>
    </location>
</feature>
<evidence type="ECO:0000256" key="8">
    <source>
        <dbReference type="ARBA" id="ARBA00022741"/>
    </source>
</evidence>
<dbReference type="RefSeq" id="WP_379510771.1">
    <property type="nucleotide sequence ID" value="NZ_JBHRTQ010000013.1"/>
</dbReference>
<evidence type="ECO:0000256" key="1">
    <source>
        <dbReference type="ARBA" id="ARBA00004651"/>
    </source>
</evidence>
<evidence type="ECO:0000313" key="17">
    <source>
        <dbReference type="EMBL" id="MFC3175392.1"/>
    </source>
</evidence>
<keyword evidence="18" id="KW-1185">Reference proteome</keyword>
<evidence type="ECO:0000256" key="7">
    <source>
        <dbReference type="ARBA" id="ARBA00022723"/>
    </source>
</evidence>
<dbReference type="InterPro" id="IPR036412">
    <property type="entry name" value="HAD-like_sf"/>
</dbReference>
<dbReference type="InterPro" id="IPR027256">
    <property type="entry name" value="P-typ_ATPase_IB"/>
</dbReference>
<dbReference type="Pfam" id="PF00403">
    <property type="entry name" value="HMA"/>
    <property type="match status" value="1"/>
</dbReference>
<keyword evidence="7 15" id="KW-0479">Metal-binding</keyword>